<evidence type="ECO:0000313" key="2">
    <source>
        <dbReference type="Proteomes" id="UP000822862"/>
    </source>
</evidence>
<dbReference type="Proteomes" id="UP000822862">
    <property type="component" value="Chromosome"/>
</dbReference>
<dbReference type="RefSeq" id="WP_194845422.1">
    <property type="nucleotide sequence ID" value="NZ_CP075585.1"/>
</dbReference>
<name>A0ABX8Z480_9BACT</name>
<proteinExistence type="predicted"/>
<protein>
    <submittedName>
        <fullName evidence="1">Uncharacterized protein</fullName>
    </submittedName>
</protein>
<organism evidence="1 2">
    <name type="scientific">Candidatus Rhabdochlamydia porcellionis</name>
    <dbReference type="NCBI Taxonomy" id="225148"/>
    <lineage>
        <taxon>Bacteria</taxon>
        <taxon>Pseudomonadati</taxon>
        <taxon>Chlamydiota</taxon>
        <taxon>Chlamydiia</taxon>
        <taxon>Parachlamydiales</taxon>
        <taxon>Candidatus Rhabdochlamydiaceae</taxon>
        <taxon>Candidatus Rhabdochlamydia</taxon>
    </lineage>
</organism>
<gene>
    <name evidence="1" type="ORF">RHAB15C_0000763</name>
</gene>
<reference evidence="1 2" key="1">
    <citation type="submission" date="2020-01" db="EMBL/GenBank/DDBJ databases">
        <authorList>
            <person name="Sixt B."/>
            <person name="Schulz F."/>
            <person name="Kostanjsek R."/>
            <person name="Koestlbacher S."/>
            <person name="Collingro A."/>
            <person name="Toenshoff E."/>
            <person name="Horn M."/>
        </authorList>
    </citation>
    <scope>NUCLEOTIDE SEQUENCE [LARGE SCALE GENOMIC DNA]</scope>
    <source>
        <strain evidence="1 2">15C</strain>
    </source>
</reference>
<reference evidence="1 2" key="2">
    <citation type="submission" date="2021-05" db="EMBL/GenBank/DDBJ databases">
        <title>Ecology and evolution of chlamydial symbionts of arthropods.</title>
        <authorList>
            <person name="Halter T."/>
            <person name="Sixt B.S."/>
            <person name="Toenshoff E.R."/>
            <person name="Koestlbacher S."/>
            <person name="Schulz F."/>
            <person name="Kostanjsek R."/>
            <person name="Collingro A."/>
            <person name="Hendrickx F."/>
            <person name="Horn M."/>
        </authorList>
    </citation>
    <scope>NUCLEOTIDE SEQUENCE [LARGE SCALE GENOMIC DNA]</scope>
    <source>
        <strain evidence="1 2">15C</strain>
    </source>
</reference>
<dbReference type="EMBL" id="CP075585">
    <property type="protein sequence ID" value="QZA58882.1"/>
    <property type="molecule type" value="Genomic_DNA"/>
</dbReference>
<keyword evidence="2" id="KW-1185">Reference proteome</keyword>
<sequence>MSTSPLTNTFPLKSILKKENHLIKGVQNSETKTGVKTNKSFQKKVFNSFKKLSLKKTSNKKSTSLDLKPSINIEKKPQKKVIFELDKLKEGNYLKMKPALPTVLTHKMLQEKSQLLAKKQERHFKGDHSYYQSMGSLEEGYLKIWECT</sequence>
<accession>A0ABX8Z480</accession>
<evidence type="ECO:0000313" key="1">
    <source>
        <dbReference type="EMBL" id="QZA58882.1"/>
    </source>
</evidence>